<evidence type="ECO:0000256" key="1">
    <source>
        <dbReference type="ARBA" id="ARBA00023117"/>
    </source>
</evidence>
<keyword evidence="6" id="KW-1185">Reference proteome</keyword>
<dbReference type="InterPro" id="IPR001487">
    <property type="entry name" value="Bromodomain"/>
</dbReference>
<reference evidence="5" key="1">
    <citation type="submission" date="2020-07" db="EMBL/GenBank/DDBJ databases">
        <title>Draft Genome Sequence of a Deep-Sea Yeast, Naganishia (Cryptococcus) liquefaciens strain N6.</title>
        <authorList>
            <person name="Han Y.W."/>
            <person name="Kajitani R."/>
            <person name="Morimoto H."/>
            <person name="Parhat M."/>
            <person name="Tsubouchi H."/>
            <person name="Bakenova O."/>
            <person name="Ogata M."/>
            <person name="Argunhan B."/>
            <person name="Aoki R."/>
            <person name="Kajiwara S."/>
            <person name="Itoh T."/>
            <person name="Iwasaki H."/>
        </authorList>
    </citation>
    <scope>NUCLEOTIDE SEQUENCE</scope>
    <source>
        <strain evidence="5">N6</strain>
    </source>
</reference>
<protein>
    <recommendedName>
        <fullName evidence="4">Bromo domain-containing protein</fullName>
    </recommendedName>
</protein>
<dbReference type="PANTHER" id="PTHR47343">
    <property type="entry name" value="TRANSCRIPTIONAL ACTIVATOR SPT7"/>
    <property type="match status" value="1"/>
</dbReference>
<dbReference type="PANTHER" id="PTHR47343:SF1">
    <property type="entry name" value="TRANSCRIPTIONAL ACTIVATOR SPT7"/>
    <property type="match status" value="1"/>
</dbReference>
<dbReference type="InterPro" id="IPR037782">
    <property type="entry name" value="Spt7"/>
</dbReference>
<evidence type="ECO:0000313" key="6">
    <source>
        <dbReference type="Proteomes" id="UP000620104"/>
    </source>
</evidence>
<feature type="region of interest" description="Disordered" evidence="3">
    <location>
        <begin position="163"/>
        <end position="235"/>
    </location>
</feature>
<accession>A0A8H3TUY9</accession>
<feature type="compositionally biased region" description="Basic residues" evidence="3">
    <location>
        <begin position="354"/>
        <end position="365"/>
    </location>
</feature>
<dbReference type="GO" id="GO:0005198">
    <property type="term" value="F:structural molecule activity"/>
    <property type="evidence" value="ECO:0007669"/>
    <property type="project" value="TreeGrafter"/>
</dbReference>
<dbReference type="SUPFAM" id="SSF47370">
    <property type="entry name" value="Bromodomain"/>
    <property type="match status" value="1"/>
</dbReference>
<sequence length="485" mass="53723">MSLKYLLPALQSRPGSIGMPDAEFERLLLDVQVGRTNNRSTEEFMESLERIINELKAHTAEAEPFLKPVSKKIAPDYDQVITKPMDLTTLLKNVKNRMYKTKKSFARDLNLIWSNCLTYNSVEGHPLRQQALFMKRLADHHLSYLADRATEIAPLPTFLSATTLNGPGFRQGRSASASDKAGNMLPTPTGSHAQLESSLTRAETTAEGKDSVLQEENHPPSSPEPTGVPYKSFPNDISNTPAIIRTQQSMQAYQALLEKDTWGVSADLVSQDGHGVPSWYPQEQTRGSRSGSGSRQASPSKAEDEGQSRREDEALGLWWGEFSQPDWVGSGFPITLQEAKSEASANVEKGVEKSRRKSRHRQSKPHIRDPDMAGGLLQDGIARNIANLSKLRVEAQRLSLHVAALNDESLPPPILPDSALEDGYTAEELLVRSRSRRRVNENITEEVAGHQMRVTIGALMAQNGFSGESRCKRLSKRKPISSHDI</sequence>
<evidence type="ECO:0000259" key="4">
    <source>
        <dbReference type="PROSITE" id="PS50014"/>
    </source>
</evidence>
<dbReference type="GO" id="GO:0006357">
    <property type="term" value="P:regulation of transcription by RNA polymerase II"/>
    <property type="evidence" value="ECO:0007669"/>
    <property type="project" value="TreeGrafter"/>
</dbReference>
<dbReference type="GO" id="GO:0046695">
    <property type="term" value="C:SLIK (SAGA-like) complex"/>
    <property type="evidence" value="ECO:0007669"/>
    <property type="project" value="InterPro"/>
</dbReference>
<dbReference type="GO" id="GO:0000124">
    <property type="term" value="C:SAGA complex"/>
    <property type="evidence" value="ECO:0007669"/>
    <property type="project" value="InterPro"/>
</dbReference>
<evidence type="ECO:0000313" key="5">
    <source>
        <dbReference type="EMBL" id="GHJ87378.1"/>
    </source>
</evidence>
<comment type="caution">
    <text evidence="5">The sequence shown here is derived from an EMBL/GenBank/DDBJ whole genome shotgun (WGS) entry which is preliminary data.</text>
</comment>
<evidence type="ECO:0000256" key="2">
    <source>
        <dbReference type="PROSITE-ProRule" id="PRU00035"/>
    </source>
</evidence>
<feature type="compositionally biased region" description="Basic and acidic residues" evidence="3">
    <location>
        <begin position="204"/>
        <end position="218"/>
    </location>
</feature>
<evidence type="ECO:0000256" key="3">
    <source>
        <dbReference type="SAM" id="MobiDB-lite"/>
    </source>
</evidence>
<dbReference type="Pfam" id="PF00439">
    <property type="entry name" value="Bromodomain"/>
    <property type="match status" value="1"/>
</dbReference>
<feature type="region of interest" description="Disordered" evidence="3">
    <location>
        <begin position="273"/>
        <end position="311"/>
    </location>
</feature>
<dbReference type="PROSITE" id="PS50014">
    <property type="entry name" value="BROMODOMAIN_2"/>
    <property type="match status" value="1"/>
</dbReference>
<organism evidence="5 6">
    <name type="scientific">Naganishia liquefaciens</name>
    <dbReference type="NCBI Taxonomy" id="104408"/>
    <lineage>
        <taxon>Eukaryota</taxon>
        <taxon>Fungi</taxon>
        <taxon>Dikarya</taxon>
        <taxon>Basidiomycota</taxon>
        <taxon>Agaricomycotina</taxon>
        <taxon>Tremellomycetes</taxon>
        <taxon>Filobasidiales</taxon>
        <taxon>Filobasidiaceae</taxon>
        <taxon>Naganishia</taxon>
    </lineage>
</organism>
<feature type="compositionally biased region" description="Polar residues" evidence="3">
    <location>
        <begin position="186"/>
        <end position="203"/>
    </location>
</feature>
<dbReference type="GO" id="GO:0006325">
    <property type="term" value="P:chromatin organization"/>
    <property type="evidence" value="ECO:0007669"/>
    <property type="project" value="UniProtKB-ARBA"/>
</dbReference>
<dbReference type="AlphaFoldDB" id="A0A8H3TUY9"/>
<keyword evidence="1 2" id="KW-0103">Bromodomain</keyword>
<feature type="region of interest" description="Disordered" evidence="3">
    <location>
        <begin position="339"/>
        <end position="375"/>
    </location>
</feature>
<dbReference type="SMART" id="SM00297">
    <property type="entry name" value="BROMO"/>
    <property type="match status" value="1"/>
</dbReference>
<dbReference type="InterPro" id="IPR036427">
    <property type="entry name" value="Bromodomain-like_sf"/>
</dbReference>
<gene>
    <name evidence="5" type="ORF">NliqN6_3780</name>
</gene>
<dbReference type="OrthoDB" id="21449at2759"/>
<dbReference type="Gene3D" id="1.20.920.10">
    <property type="entry name" value="Bromodomain-like"/>
    <property type="match status" value="1"/>
</dbReference>
<dbReference type="PRINTS" id="PR00503">
    <property type="entry name" value="BROMODOMAIN"/>
</dbReference>
<feature type="domain" description="Bromo" evidence="4">
    <location>
        <begin position="57"/>
        <end position="127"/>
    </location>
</feature>
<dbReference type="EMBL" id="BLZA01000021">
    <property type="protein sequence ID" value="GHJ87378.1"/>
    <property type="molecule type" value="Genomic_DNA"/>
</dbReference>
<feature type="compositionally biased region" description="Basic and acidic residues" evidence="3">
    <location>
        <begin position="301"/>
        <end position="311"/>
    </location>
</feature>
<proteinExistence type="predicted"/>
<dbReference type="Proteomes" id="UP000620104">
    <property type="component" value="Unassembled WGS sequence"/>
</dbReference>
<name>A0A8H3TUY9_9TREE</name>